<feature type="region of interest" description="Disordered" evidence="1">
    <location>
        <begin position="355"/>
        <end position="390"/>
    </location>
</feature>
<dbReference type="Proteomes" id="UP001487740">
    <property type="component" value="Unassembled WGS sequence"/>
</dbReference>
<dbReference type="SUPFAM" id="SSF117281">
    <property type="entry name" value="Kelch motif"/>
    <property type="match status" value="1"/>
</dbReference>
<dbReference type="InterPro" id="IPR052588">
    <property type="entry name" value="Kelch_domain_protein"/>
</dbReference>
<gene>
    <name evidence="2" type="ORF">O3P69_010516</name>
</gene>
<dbReference type="InterPro" id="IPR015915">
    <property type="entry name" value="Kelch-typ_b-propeller"/>
</dbReference>
<feature type="compositionally biased region" description="Acidic residues" evidence="1">
    <location>
        <begin position="376"/>
        <end position="385"/>
    </location>
</feature>
<accession>A0AAW0TW07</accession>
<evidence type="ECO:0000313" key="3">
    <source>
        <dbReference type="Proteomes" id="UP001487740"/>
    </source>
</evidence>
<comment type="caution">
    <text evidence="2">The sequence shown here is derived from an EMBL/GenBank/DDBJ whole genome shotgun (WGS) entry which is preliminary data.</text>
</comment>
<organism evidence="2 3">
    <name type="scientific">Scylla paramamosain</name>
    <name type="common">Mud crab</name>
    <dbReference type="NCBI Taxonomy" id="85552"/>
    <lineage>
        <taxon>Eukaryota</taxon>
        <taxon>Metazoa</taxon>
        <taxon>Ecdysozoa</taxon>
        <taxon>Arthropoda</taxon>
        <taxon>Crustacea</taxon>
        <taxon>Multicrustacea</taxon>
        <taxon>Malacostraca</taxon>
        <taxon>Eumalacostraca</taxon>
        <taxon>Eucarida</taxon>
        <taxon>Decapoda</taxon>
        <taxon>Pleocyemata</taxon>
        <taxon>Brachyura</taxon>
        <taxon>Eubrachyura</taxon>
        <taxon>Portunoidea</taxon>
        <taxon>Portunidae</taxon>
        <taxon>Portuninae</taxon>
        <taxon>Scylla</taxon>
    </lineage>
</organism>
<dbReference type="AlphaFoldDB" id="A0AAW0TW07"/>
<evidence type="ECO:0000313" key="2">
    <source>
        <dbReference type="EMBL" id="KAK8390846.1"/>
    </source>
</evidence>
<evidence type="ECO:0008006" key="4">
    <source>
        <dbReference type="Google" id="ProtNLM"/>
    </source>
</evidence>
<proteinExistence type="predicted"/>
<dbReference type="PANTHER" id="PTHR46063:SF1">
    <property type="entry name" value="KELCH DOMAIN-CONTAINING PROTEIN 4"/>
    <property type="match status" value="1"/>
</dbReference>
<evidence type="ECO:0000256" key="1">
    <source>
        <dbReference type="SAM" id="MobiDB-lite"/>
    </source>
</evidence>
<keyword evidence="3" id="KW-1185">Reference proteome</keyword>
<feature type="region of interest" description="Disordered" evidence="1">
    <location>
        <begin position="1"/>
        <end position="21"/>
    </location>
</feature>
<dbReference type="Pfam" id="PF24681">
    <property type="entry name" value="Kelch_KLHDC2_KLHL20_DRC7"/>
    <property type="match status" value="1"/>
</dbReference>
<sequence length="496" mass="54717">MGKKDKKKGSGAAKTAAKTEKKANLKLKKELVAKGEEDFDTLLAKFAAEDAALNTVKEEVVSPPGRRSCFTLTPHPSQDQLILFGGEYFNGSKTMMYNDLFLYHIKHDRWVQVLGPHSPPPRSGHQAVAVARGGGQLWIFGGEFSSVTQSHFYHFKDLWVFHLSENKWEKVTAGGGPSARSGHRMTALGNQLLVFGGFHDNGIHFRYHNDLYLFSLDDRKWTKLAVVGNGPCPRSGCLLTPVPNGGVLLGGGYSKETAKKDEEKGVTHTDMFLLTPEKHDKSGNRWKWQSVRQSGVRPSPRCGASLAAGTGERAYIFGGVYDQEDEDDDEGGLKGTFYNDLFLLDLKKVAWHTVTVSGKKGESEKKNRRKKKDHGEEESDEEMEEKMESLKVAEEAKKKVVSDDGVFTVTVGPSSSAGGQASSNQTNTGVSYPEVFVPPPRMNAGVAVKRGTLYLYGGMFEDNHKQLTLNDFYALALQQNPCLHTNSCWISLELGH</sequence>
<name>A0AAW0TW07_SCYPA</name>
<protein>
    <recommendedName>
        <fullName evidence="4">Kelch domain-containing protein 4</fullName>
    </recommendedName>
</protein>
<dbReference type="Gene3D" id="2.120.10.80">
    <property type="entry name" value="Kelch-type beta propeller"/>
    <property type="match status" value="1"/>
</dbReference>
<dbReference type="PANTHER" id="PTHR46063">
    <property type="entry name" value="KELCH DOMAIN-CONTAINING PROTEIN"/>
    <property type="match status" value="1"/>
</dbReference>
<dbReference type="EMBL" id="JARAKH010000025">
    <property type="protein sequence ID" value="KAK8390846.1"/>
    <property type="molecule type" value="Genomic_DNA"/>
</dbReference>
<reference evidence="2 3" key="1">
    <citation type="submission" date="2023-03" db="EMBL/GenBank/DDBJ databases">
        <title>High-quality genome of Scylla paramamosain provides insights in environmental adaptation.</title>
        <authorList>
            <person name="Zhang L."/>
        </authorList>
    </citation>
    <scope>NUCLEOTIDE SEQUENCE [LARGE SCALE GENOMIC DNA]</scope>
    <source>
        <strain evidence="2">LZ_2023a</strain>
        <tissue evidence="2">Muscle</tissue>
    </source>
</reference>